<evidence type="ECO:0000256" key="3">
    <source>
        <dbReference type="ARBA" id="ARBA00022643"/>
    </source>
</evidence>
<comment type="similarity">
    <text evidence="1">Belongs to the NADH:flavin oxidoreductase/NADH oxidase family.</text>
</comment>
<dbReference type="Gene3D" id="3.20.20.70">
    <property type="entry name" value="Aldolase class I"/>
    <property type="match status" value="1"/>
</dbReference>
<dbReference type="PANTHER" id="PTHR43656:SF2">
    <property type="entry name" value="BINDING OXIDOREDUCTASE, PUTATIVE (AFU_ORTHOLOGUE AFUA_2G08260)-RELATED"/>
    <property type="match status" value="1"/>
</dbReference>
<proteinExistence type="inferred from homology"/>
<evidence type="ECO:0000256" key="6">
    <source>
        <dbReference type="SAM" id="Phobius"/>
    </source>
</evidence>
<dbReference type="SUPFAM" id="SSF51395">
    <property type="entry name" value="FMN-linked oxidoreductases"/>
    <property type="match status" value="1"/>
</dbReference>
<evidence type="ECO:0000256" key="1">
    <source>
        <dbReference type="ARBA" id="ARBA00005979"/>
    </source>
</evidence>
<feature type="transmembrane region" description="Helical" evidence="6">
    <location>
        <begin position="489"/>
        <end position="508"/>
    </location>
</feature>
<dbReference type="RefSeq" id="XP_025598659.1">
    <property type="nucleotide sequence ID" value="XM_025742185.1"/>
</dbReference>
<keyword evidence="6" id="KW-1133">Transmembrane helix</keyword>
<dbReference type="OrthoDB" id="1663137at2759"/>
<dbReference type="InterPro" id="IPR001155">
    <property type="entry name" value="OxRdtase_FMN_N"/>
</dbReference>
<evidence type="ECO:0000256" key="4">
    <source>
        <dbReference type="ARBA" id="ARBA00023002"/>
    </source>
</evidence>
<gene>
    <name evidence="8" type="ORF">FA09DRAFT_329439</name>
</gene>
<dbReference type="STRING" id="58919.A0A316Z9F9"/>
<keyword evidence="2" id="KW-0285">Flavoprotein</keyword>
<dbReference type="InterPro" id="IPR051799">
    <property type="entry name" value="NADH_flavin_oxidoreductase"/>
</dbReference>
<keyword evidence="3" id="KW-0288">FMN</keyword>
<keyword evidence="9" id="KW-1185">Reference proteome</keyword>
<accession>A0A316Z9F9</accession>
<dbReference type="Proteomes" id="UP000245946">
    <property type="component" value="Unassembled WGS sequence"/>
</dbReference>
<dbReference type="GO" id="GO:0010181">
    <property type="term" value="F:FMN binding"/>
    <property type="evidence" value="ECO:0007669"/>
    <property type="project" value="InterPro"/>
</dbReference>
<evidence type="ECO:0000256" key="2">
    <source>
        <dbReference type="ARBA" id="ARBA00022630"/>
    </source>
</evidence>
<dbReference type="AlphaFoldDB" id="A0A316Z9F9"/>
<feature type="domain" description="NADH:flavin oxidoreductase/NADH oxidase N-terminal" evidence="7">
    <location>
        <begin position="17"/>
        <end position="288"/>
    </location>
</feature>
<organism evidence="8 9">
    <name type="scientific">Tilletiopsis washingtonensis</name>
    <dbReference type="NCBI Taxonomy" id="58919"/>
    <lineage>
        <taxon>Eukaryota</taxon>
        <taxon>Fungi</taxon>
        <taxon>Dikarya</taxon>
        <taxon>Basidiomycota</taxon>
        <taxon>Ustilaginomycotina</taxon>
        <taxon>Exobasidiomycetes</taxon>
        <taxon>Entylomatales</taxon>
        <taxon>Entylomatales incertae sedis</taxon>
        <taxon>Tilletiopsis</taxon>
    </lineage>
</organism>
<dbReference type="GO" id="GO:0016491">
    <property type="term" value="F:oxidoreductase activity"/>
    <property type="evidence" value="ECO:0007669"/>
    <property type="project" value="UniProtKB-KW"/>
</dbReference>
<evidence type="ECO:0000313" key="8">
    <source>
        <dbReference type="EMBL" id="PWN98380.1"/>
    </source>
</evidence>
<dbReference type="Pfam" id="PF00724">
    <property type="entry name" value="Oxidored_FMN"/>
    <property type="match status" value="1"/>
</dbReference>
<evidence type="ECO:0000259" key="7">
    <source>
        <dbReference type="Pfam" id="PF00724"/>
    </source>
</evidence>
<evidence type="ECO:0000256" key="5">
    <source>
        <dbReference type="SAM" id="MobiDB-lite"/>
    </source>
</evidence>
<sequence>MASQTSSSSRGAERLAQPLTLPCGRTAPNRLAKAPMEEMLGHFGGSAPTPAILRLYRHWAKGGWGIVITGNVAIDSTHLGMPFDMTLPPPPHRSPALLEAFRAYADAASGRDCGVPAERRPLVVVQLVHAGRQSMRGAGRAPWRPSLGPSPVPMAPSADLGAVGKALDWALFGPVQELSIAQIEDLVDRFASAAELCAKAGFDGVEIHGSHGYQLAAFLSPKTNLRTDKYGGDARGRARLLMEIVEETRKRVPKDFALGVKLNSADYVQGGLTEEDALQNVQWLAEQGGVDFVEISGGNYENPSFMTEGFDADAELRKLAGDTTVSAPARVQEASAGGKKPSARSQAREAFFQSFAKRCRESLPADSKMKLILTGGLRTRGGMAGALEGSNVDAVGIGRMAAVYPDLPLTVLDTSVPDDSAQASPPPYKIKGAGVLGKLPLKMVGAGWGTLWHNGAMTYLAQDKPVNVNAGPLRTVAGILAPSLFNSRVHAAIIALLVALLAFLPGIARPKTA</sequence>
<keyword evidence="4" id="KW-0560">Oxidoreductase</keyword>
<keyword evidence="6" id="KW-0472">Membrane</keyword>
<dbReference type="EMBL" id="KZ819291">
    <property type="protein sequence ID" value="PWN98380.1"/>
    <property type="molecule type" value="Genomic_DNA"/>
</dbReference>
<evidence type="ECO:0000313" key="9">
    <source>
        <dbReference type="Proteomes" id="UP000245946"/>
    </source>
</evidence>
<feature type="compositionally biased region" description="Polar residues" evidence="5">
    <location>
        <begin position="1"/>
        <end position="10"/>
    </location>
</feature>
<protein>
    <submittedName>
        <fullName evidence="8">FMN-linked oxidoreductase</fullName>
    </submittedName>
</protein>
<reference evidence="8 9" key="1">
    <citation type="journal article" date="2018" name="Mol. Biol. Evol.">
        <title>Broad Genomic Sampling Reveals a Smut Pathogenic Ancestry of the Fungal Clade Ustilaginomycotina.</title>
        <authorList>
            <person name="Kijpornyongpan T."/>
            <person name="Mondo S.J."/>
            <person name="Barry K."/>
            <person name="Sandor L."/>
            <person name="Lee J."/>
            <person name="Lipzen A."/>
            <person name="Pangilinan J."/>
            <person name="LaButti K."/>
            <person name="Hainaut M."/>
            <person name="Henrissat B."/>
            <person name="Grigoriev I.V."/>
            <person name="Spatafora J.W."/>
            <person name="Aime M.C."/>
        </authorList>
    </citation>
    <scope>NUCLEOTIDE SEQUENCE [LARGE SCALE GENOMIC DNA]</scope>
    <source>
        <strain evidence="8 9">MCA 4186</strain>
    </source>
</reference>
<dbReference type="GeneID" id="37269729"/>
<feature type="region of interest" description="Disordered" evidence="5">
    <location>
        <begin position="1"/>
        <end position="26"/>
    </location>
</feature>
<dbReference type="PANTHER" id="PTHR43656">
    <property type="entry name" value="BINDING OXIDOREDUCTASE, PUTATIVE (AFU_ORTHOLOGUE AFUA_2G08260)-RELATED"/>
    <property type="match status" value="1"/>
</dbReference>
<name>A0A316Z9F9_9BASI</name>
<dbReference type="InterPro" id="IPR013785">
    <property type="entry name" value="Aldolase_TIM"/>
</dbReference>
<keyword evidence="6" id="KW-0812">Transmembrane</keyword>